<keyword evidence="1" id="KW-0808">Transferase</keyword>
<proteinExistence type="predicted"/>
<dbReference type="STRING" id="1306406.J116_018380"/>
<keyword evidence="6" id="KW-1133">Transmembrane helix</keyword>
<keyword evidence="6" id="KW-0812">Transmembrane</keyword>
<protein>
    <recommendedName>
        <fullName evidence="7">Protein kinase domain-containing protein</fullName>
    </recommendedName>
</protein>
<evidence type="ECO:0000256" key="5">
    <source>
        <dbReference type="SAM" id="MobiDB-lite"/>
    </source>
</evidence>
<evidence type="ECO:0000313" key="8">
    <source>
        <dbReference type="EMBL" id="OEJ96139.1"/>
    </source>
</evidence>
<dbReference type="PANTHER" id="PTHR43289">
    <property type="entry name" value="MITOGEN-ACTIVATED PROTEIN KINASE KINASE KINASE 20-RELATED"/>
    <property type="match status" value="1"/>
</dbReference>
<evidence type="ECO:0000256" key="4">
    <source>
        <dbReference type="ARBA" id="ARBA00022840"/>
    </source>
</evidence>
<dbReference type="EMBL" id="ASHX02000001">
    <property type="protein sequence ID" value="OEJ96139.1"/>
    <property type="molecule type" value="Genomic_DNA"/>
</dbReference>
<dbReference type="GO" id="GO:0004674">
    <property type="term" value="F:protein serine/threonine kinase activity"/>
    <property type="evidence" value="ECO:0007669"/>
    <property type="project" value="TreeGrafter"/>
</dbReference>
<dbReference type="Proteomes" id="UP000095329">
    <property type="component" value="Unassembled WGS sequence"/>
</dbReference>
<dbReference type="PANTHER" id="PTHR43289:SF34">
    <property type="entry name" value="SERINE_THREONINE-PROTEIN KINASE YBDM-RELATED"/>
    <property type="match status" value="1"/>
</dbReference>
<keyword evidence="9" id="KW-1185">Reference proteome</keyword>
<dbReference type="InterPro" id="IPR011009">
    <property type="entry name" value="Kinase-like_dom_sf"/>
</dbReference>
<feature type="domain" description="Protein kinase" evidence="7">
    <location>
        <begin position="1"/>
        <end position="256"/>
    </location>
</feature>
<dbReference type="eggNOG" id="COG0515">
    <property type="taxonomic scope" value="Bacteria"/>
</dbReference>
<keyword evidence="2" id="KW-0547">Nucleotide-binding</keyword>
<name>A0A1D3DV09_9ACTN</name>
<feature type="region of interest" description="Disordered" evidence="5">
    <location>
        <begin position="275"/>
        <end position="370"/>
    </location>
</feature>
<feature type="transmembrane region" description="Helical" evidence="6">
    <location>
        <begin position="376"/>
        <end position="401"/>
    </location>
</feature>
<feature type="compositionally biased region" description="Low complexity" evidence="5">
    <location>
        <begin position="298"/>
        <end position="314"/>
    </location>
</feature>
<evidence type="ECO:0000256" key="1">
    <source>
        <dbReference type="ARBA" id="ARBA00022679"/>
    </source>
</evidence>
<dbReference type="SMART" id="SM00220">
    <property type="entry name" value="S_TKc"/>
    <property type="match status" value="1"/>
</dbReference>
<feature type="region of interest" description="Disordered" evidence="5">
    <location>
        <begin position="621"/>
        <end position="641"/>
    </location>
</feature>
<dbReference type="InterPro" id="IPR000719">
    <property type="entry name" value="Prot_kinase_dom"/>
</dbReference>
<keyword evidence="3" id="KW-0418">Kinase</keyword>
<evidence type="ECO:0000313" key="9">
    <source>
        <dbReference type="Proteomes" id="UP000095329"/>
    </source>
</evidence>
<feature type="compositionally biased region" description="Low complexity" evidence="5">
    <location>
        <begin position="275"/>
        <end position="289"/>
    </location>
</feature>
<keyword evidence="4" id="KW-0067">ATP-binding</keyword>
<dbReference type="GO" id="GO:0005524">
    <property type="term" value="F:ATP binding"/>
    <property type="evidence" value="ECO:0007669"/>
    <property type="project" value="UniProtKB-KW"/>
</dbReference>
<dbReference type="InterPro" id="IPR008271">
    <property type="entry name" value="Ser/Thr_kinase_AS"/>
</dbReference>
<feature type="compositionally biased region" description="Pro residues" evidence="5">
    <location>
        <begin position="328"/>
        <end position="338"/>
    </location>
</feature>
<dbReference type="Gene3D" id="1.10.510.10">
    <property type="entry name" value="Transferase(Phosphotransferase) domain 1"/>
    <property type="match status" value="1"/>
</dbReference>
<dbReference type="PROSITE" id="PS50011">
    <property type="entry name" value="PROTEIN_KINASE_DOM"/>
    <property type="match status" value="1"/>
</dbReference>
<dbReference type="Gene3D" id="3.30.200.20">
    <property type="entry name" value="Phosphorylase Kinase, domain 1"/>
    <property type="match status" value="1"/>
</dbReference>
<evidence type="ECO:0000256" key="6">
    <source>
        <dbReference type="SAM" id="Phobius"/>
    </source>
</evidence>
<reference evidence="8 9" key="1">
    <citation type="journal article" date="2013" name="Genome Announc.">
        <title>Genome Sequence of Streptomyces violaceusniger Strain SPC6, a Halotolerant Streptomycete That Exhibits Rapid Growth and Development.</title>
        <authorList>
            <person name="Chen X."/>
            <person name="Zhang B."/>
            <person name="Zhang W."/>
            <person name="Wu X."/>
            <person name="Zhang M."/>
            <person name="Chen T."/>
            <person name="Liu G."/>
            <person name="Dyson P."/>
        </authorList>
    </citation>
    <scope>NUCLEOTIDE SEQUENCE [LARGE SCALE GENOMIC DNA]</scope>
    <source>
        <strain evidence="8 9">SPC6</strain>
    </source>
</reference>
<dbReference type="AlphaFoldDB" id="A0A1D3DV09"/>
<evidence type="ECO:0000256" key="2">
    <source>
        <dbReference type="ARBA" id="ARBA00022741"/>
    </source>
</evidence>
<dbReference type="CDD" id="cd14014">
    <property type="entry name" value="STKc_PknB_like"/>
    <property type="match status" value="1"/>
</dbReference>
<gene>
    <name evidence="8" type="ORF">J116_018380</name>
</gene>
<comment type="caution">
    <text evidence="8">The sequence shown here is derived from an EMBL/GenBank/DDBJ whole genome shotgun (WGS) entry which is preliminary data.</text>
</comment>
<dbReference type="PROSITE" id="PS00108">
    <property type="entry name" value="PROTEIN_KINASE_ST"/>
    <property type="match status" value="1"/>
</dbReference>
<accession>A0A1D3DV09</accession>
<evidence type="ECO:0000259" key="7">
    <source>
        <dbReference type="PROSITE" id="PS50011"/>
    </source>
</evidence>
<organism evidence="8 9">
    <name type="scientific">Streptomyces thermolilacinus SPC6</name>
    <dbReference type="NCBI Taxonomy" id="1306406"/>
    <lineage>
        <taxon>Bacteria</taxon>
        <taxon>Bacillati</taxon>
        <taxon>Actinomycetota</taxon>
        <taxon>Actinomycetes</taxon>
        <taxon>Kitasatosporales</taxon>
        <taxon>Streptomycetaceae</taxon>
        <taxon>Streptomyces</taxon>
    </lineage>
</organism>
<sequence>MGRVYLARSEGGRTVAVKLVLQELARDEEFRRRFAQEVAAARRVGGQWTAPVLDADTEAAVPWVATGYVPGPSLTEVVDRDHGPLPDTSVRALASGLSQALASIHAVGLVHRDLKPSNILVTVDGPRVIDFGIARALDGRSAAADVRTRTGVMVGSPGFMSPEQVRGESVTQASDVFCLGAVLAYAATGRTPFGGADSGVHSVLYRIAQEDPDLEGVPSRIAGLVRACLIKDPAARPTVAELVEATRDAEPAGAWLPGALLAQLGQRAARLLDAEAPQAARQAPQAPQHQHAHHHPQHPQSAAPAPGPATALAPTPAPSPYGPTALNTPPPGPGPGPYGPVQHSPYGPPPLQHTPHPQTYAPLPPPAPARSGGRTALIVTCSVLGGILLVPVILIIIGILADKEAETMPEVRKIEGAVPDRYLGSWEGVIRLASGERVHGRFEIEQGEKNTPVAKVRLTGAKALCEGESPLGTVDDEKITLGAGQKTRAVPKDWKECAPPPPMDLAARTDGKLDWRMEGAKAVLEPSTALRTAVHPKYLGTWQLPAKHADDRLKLTIEQGDVGKQVATATGAGRHKDCVWVSVLAGAHNDRLVLSPLEPSTSSCPVRGRMVITPAGEGKLYVTRGNSTGGGSMEELTRVEP</sequence>
<dbReference type="Pfam" id="PF00069">
    <property type="entry name" value="Pkinase"/>
    <property type="match status" value="1"/>
</dbReference>
<evidence type="ECO:0000256" key="3">
    <source>
        <dbReference type="ARBA" id="ARBA00022777"/>
    </source>
</evidence>
<keyword evidence="6" id="KW-0472">Membrane</keyword>
<dbReference type="SUPFAM" id="SSF56112">
    <property type="entry name" value="Protein kinase-like (PK-like)"/>
    <property type="match status" value="1"/>
</dbReference>